<dbReference type="Proteomes" id="UP000642070">
    <property type="component" value="Unassembled WGS sequence"/>
</dbReference>
<gene>
    <name evidence="1" type="ORF">GCM10007977_098280</name>
</gene>
<reference evidence="1" key="2">
    <citation type="submission" date="2020-09" db="EMBL/GenBank/DDBJ databases">
        <authorList>
            <person name="Sun Q."/>
            <person name="Ohkuma M."/>
        </authorList>
    </citation>
    <scope>NUCLEOTIDE SEQUENCE</scope>
    <source>
        <strain evidence="1">JCM 19831</strain>
    </source>
</reference>
<accession>A0A917UFN1</accession>
<sequence length="196" mass="21296">MTDLKPLLDAAATDPRSRAWDEIWHQSSHQGKYDAASAELLPWLAATCAAFRPEDREKALIFAGFVAVDAPESRREHYAAEIAALRAMALDRLPVATSPDSDFVYLLQAVLGFEGDERWGKELDRINDGEVGVTCPSCDEETYADLAGTEPGLPGPLPERLHALALEAGRPEVATAITHLFGRTTCPACGTAFRVF</sequence>
<protein>
    <submittedName>
        <fullName evidence="1">Uncharacterized protein</fullName>
    </submittedName>
</protein>
<dbReference type="EMBL" id="BMPI01000086">
    <property type="protein sequence ID" value="GGM81222.1"/>
    <property type="molecule type" value="Genomic_DNA"/>
</dbReference>
<keyword evidence="2" id="KW-1185">Reference proteome</keyword>
<evidence type="ECO:0000313" key="2">
    <source>
        <dbReference type="Proteomes" id="UP000642070"/>
    </source>
</evidence>
<evidence type="ECO:0000313" key="1">
    <source>
        <dbReference type="EMBL" id="GGM81222.1"/>
    </source>
</evidence>
<dbReference type="AlphaFoldDB" id="A0A917UFN1"/>
<comment type="caution">
    <text evidence="1">The sequence shown here is derived from an EMBL/GenBank/DDBJ whole genome shotgun (WGS) entry which is preliminary data.</text>
</comment>
<proteinExistence type="predicted"/>
<dbReference type="RefSeq" id="WP_190256990.1">
    <property type="nucleotide sequence ID" value="NZ_BMPI01000086.1"/>
</dbReference>
<reference evidence="1" key="1">
    <citation type="journal article" date="2014" name="Int. J. Syst. Evol. Microbiol.">
        <title>Complete genome sequence of Corynebacterium casei LMG S-19264T (=DSM 44701T), isolated from a smear-ripened cheese.</title>
        <authorList>
            <consortium name="US DOE Joint Genome Institute (JGI-PGF)"/>
            <person name="Walter F."/>
            <person name="Albersmeier A."/>
            <person name="Kalinowski J."/>
            <person name="Ruckert C."/>
        </authorList>
    </citation>
    <scope>NUCLEOTIDE SEQUENCE</scope>
    <source>
        <strain evidence="1">JCM 19831</strain>
    </source>
</reference>
<name>A0A917UFN1_9ACTN</name>
<organism evidence="1 2">
    <name type="scientific">Dactylosporangium sucinum</name>
    <dbReference type="NCBI Taxonomy" id="1424081"/>
    <lineage>
        <taxon>Bacteria</taxon>
        <taxon>Bacillati</taxon>
        <taxon>Actinomycetota</taxon>
        <taxon>Actinomycetes</taxon>
        <taxon>Micromonosporales</taxon>
        <taxon>Micromonosporaceae</taxon>
        <taxon>Dactylosporangium</taxon>
    </lineage>
</organism>